<feature type="transmembrane region" description="Helical" evidence="15">
    <location>
        <begin position="741"/>
        <end position="764"/>
    </location>
</feature>
<dbReference type="Proteomes" id="UP000007635">
    <property type="component" value="Chromosome XVIII"/>
</dbReference>
<dbReference type="InterPro" id="IPR035897">
    <property type="entry name" value="Toll_tir_struct_dom_sf"/>
</dbReference>
<dbReference type="GO" id="GO:0006954">
    <property type="term" value="P:inflammatory response"/>
    <property type="evidence" value="ECO:0007669"/>
    <property type="project" value="UniProtKB-KW"/>
</dbReference>
<organism evidence="17 18">
    <name type="scientific">Gasterosteus aculeatus aculeatus</name>
    <name type="common">three-spined stickleback</name>
    <dbReference type="NCBI Taxonomy" id="481459"/>
    <lineage>
        <taxon>Eukaryota</taxon>
        <taxon>Metazoa</taxon>
        <taxon>Chordata</taxon>
        <taxon>Craniata</taxon>
        <taxon>Vertebrata</taxon>
        <taxon>Euteleostomi</taxon>
        <taxon>Actinopterygii</taxon>
        <taxon>Neopterygii</taxon>
        <taxon>Teleostei</taxon>
        <taxon>Neoteleostei</taxon>
        <taxon>Acanthomorphata</taxon>
        <taxon>Eupercaria</taxon>
        <taxon>Perciformes</taxon>
        <taxon>Cottioidei</taxon>
        <taxon>Gasterosteales</taxon>
        <taxon>Gasterosteidae</taxon>
        <taxon>Gasterosteus</taxon>
    </lineage>
</organism>
<comment type="similarity">
    <text evidence="2">Belongs to the Toll-like receptor family.</text>
</comment>
<dbReference type="GO" id="GO:0005886">
    <property type="term" value="C:plasma membrane"/>
    <property type="evidence" value="ECO:0007669"/>
    <property type="project" value="TreeGrafter"/>
</dbReference>
<dbReference type="SMART" id="SM00255">
    <property type="entry name" value="TIR"/>
    <property type="match status" value="1"/>
</dbReference>
<feature type="domain" description="TIR" evidence="16">
    <location>
        <begin position="792"/>
        <end position="937"/>
    </location>
</feature>
<dbReference type="SMART" id="SM00369">
    <property type="entry name" value="LRR_TYP"/>
    <property type="match status" value="11"/>
</dbReference>
<evidence type="ECO:0000256" key="2">
    <source>
        <dbReference type="ARBA" id="ARBA00009634"/>
    </source>
</evidence>
<dbReference type="Ensembl" id="ENSGACT00000046395.1">
    <property type="protein sequence ID" value="ENSGACP00000032405.1"/>
    <property type="gene ID" value="ENSGACG00000004381.2"/>
</dbReference>
<dbReference type="InterPro" id="IPR000157">
    <property type="entry name" value="TIR_dom"/>
</dbReference>
<evidence type="ECO:0000256" key="3">
    <source>
        <dbReference type="ARBA" id="ARBA00022588"/>
    </source>
</evidence>
<dbReference type="FunFam" id="3.40.50.10140:FF:000001">
    <property type="entry name" value="Toll-like receptor 2"/>
    <property type="match status" value="1"/>
</dbReference>
<dbReference type="GO" id="GO:0045087">
    <property type="term" value="P:innate immune response"/>
    <property type="evidence" value="ECO:0007669"/>
    <property type="project" value="UniProtKB-KW"/>
</dbReference>
<dbReference type="PANTHER" id="PTHR24365:SF525">
    <property type="entry name" value="TOLL-LIKE RECEPTOR 5"/>
    <property type="match status" value="1"/>
</dbReference>
<keyword evidence="9 15" id="KW-1133">Transmembrane helix</keyword>
<dbReference type="InterPro" id="IPR032675">
    <property type="entry name" value="LRR_dom_sf"/>
</dbReference>
<dbReference type="Gene3D" id="3.80.10.10">
    <property type="entry name" value="Ribonuclease Inhibitor"/>
    <property type="match status" value="3"/>
</dbReference>
<dbReference type="InterPro" id="IPR003591">
    <property type="entry name" value="Leu-rich_rpt_typical-subtyp"/>
</dbReference>
<keyword evidence="4" id="KW-0433">Leucine-rich repeat</keyword>
<evidence type="ECO:0000256" key="1">
    <source>
        <dbReference type="ARBA" id="ARBA00004479"/>
    </source>
</evidence>
<keyword evidence="7" id="KW-0677">Repeat</keyword>
<evidence type="ECO:0000256" key="10">
    <source>
        <dbReference type="ARBA" id="ARBA00023136"/>
    </source>
</evidence>
<dbReference type="Pfam" id="PF01582">
    <property type="entry name" value="TIR"/>
    <property type="match status" value="1"/>
</dbReference>
<keyword evidence="11" id="KW-0675">Receptor</keyword>
<dbReference type="GO" id="GO:0038023">
    <property type="term" value="F:signaling receptor activity"/>
    <property type="evidence" value="ECO:0007669"/>
    <property type="project" value="TreeGrafter"/>
</dbReference>
<keyword evidence="8" id="KW-0391">Immunity</keyword>
<keyword evidence="18" id="KW-1185">Reference proteome</keyword>
<dbReference type="Gene3D" id="3.40.50.10140">
    <property type="entry name" value="Toll/interleukin-1 receptor homology (TIR) domain"/>
    <property type="match status" value="1"/>
</dbReference>
<keyword evidence="10 15" id="KW-0472">Membrane</keyword>
<evidence type="ECO:0000313" key="18">
    <source>
        <dbReference type="Proteomes" id="UP000007635"/>
    </source>
</evidence>
<feature type="region of interest" description="Disordered" evidence="14">
    <location>
        <begin position="24"/>
        <end position="43"/>
    </location>
</feature>
<proteinExistence type="inferred from homology"/>
<evidence type="ECO:0000256" key="13">
    <source>
        <dbReference type="ARBA" id="ARBA00023198"/>
    </source>
</evidence>
<evidence type="ECO:0000256" key="6">
    <source>
        <dbReference type="ARBA" id="ARBA00022729"/>
    </source>
</evidence>
<comment type="subcellular location">
    <subcellularLocation>
        <location evidence="1">Membrane</location>
        <topology evidence="1">Single-pass type I membrane protein</topology>
    </subcellularLocation>
</comment>
<dbReference type="SUPFAM" id="SSF52058">
    <property type="entry name" value="L domain-like"/>
    <property type="match status" value="2"/>
</dbReference>
<keyword evidence="6" id="KW-0732">Signal</keyword>
<dbReference type="GeneTree" id="ENSGT00940000162464"/>
<keyword evidence="13" id="KW-0395">Inflammatory response</keyword>
<protein>
    <recommendedName>
        <fullName evidence="16">TIR domain-containing protein</fullName>
    </recommendedName>
</protein>
<reference evidence="17 18" key="1">
    <citation type="journal article" date="2021" name="G3 (Bethesda)">
        <title>Improved contiguity of the threespine stickleback genome using long-read sequencing.</title>
        <authorList>
            <person name="Nath S."/>
            <person name="Shaw D.E."/>
            <person name="White M.A."/>
        </authorList>
    </citation>
    <scope>NUCLEOTIDE SEQUENCE [LARGE SCALE GENOMIC DNA]</scope>
    <source>
        <strain evidence="17 18">Lake Benthic</strain>
    </source>
</reference>
<evidence type="ECO:0000256" key="14">
    <source>
        <dbReference type="SAM" id="MobiDB-lite"/>
    </source>
</evidence>
<evidence type="ECO:0000256" key="15">
    <source>
        <dbReference type="SAM" id="Phobius"/>
    </source>
</evidence>
<keyword evidence="12" id="KW-0325">Glycoprotein</keyword>
<evidence type="ECO:0000313" key="17">
    <source>
        <dbReference type="Ensembl" id="ENSGACP00000032405.1"/>
    </source>
</evidence>
<accession>A0AAQ4P0K4</accession>
<evidence type="ECO:0000259" key="16">
    <source>
        <dbReference type="PROSITE" id="PS50104"/>
    </source>
</evidence>
<keyword evidence="3" id="KW-0399">Innate immunity</keyword>
<dbReference type="Pfam" id="PF13855">
    <property type="entry name" value="LRR_8"/>
    <property type="match status" value="3"/>
</dbReference>
<evidence type="ECO:0000256" key="8">
    <source>
        <dbReference type="ARBA" id="ARBA00022859"/>
    </source>
</evidence>
<evidence type="ECO:0000256" key="7">
    <source>
        <dbReference type="ARBA" id="ARBA00022737"/>
    </source>
</evidence>
<reference evidence="17" key="2">
    <citation type="submission" date="2025-08" db="UniProtKB">
        <authorList>
            <consortium name="Ensembl"/>
        </authorList>
    </citation>
    <scope>IDENTIFICATION</scope>
</reference>
<evidence type="ECO:0000256" key="4">
    <source>
        <dbReference type="ARBA" id="ARBA00022614"/>
    </source>
</evidence>
<evidence type="ECO:0000256" key="11">
    <source>
        <dbReference type="ARBA" id="ARBA00023170"/>
    </source>
</evidence>
<keyword evidence="5 15" id="KW-0812">Transmembrane</keyword>
<dbReference type="FunFam" id="3.80.10.10:FF:000306">
    <property type="entry name" value="Toll-like receptor 5"/>
    <property type="match status" value="1"/>
</dbReference>
<dbReference type="InterPro" id="IPR001611">
    <property type="entry name" value="Leu-rich_rpt"/>
</dbReference>
<reference evidence="17" key="3">
    <citation type="submission" date="2025-09" db="UniProtKB">
        <authorList>
            <consortium name="Ensembl"/>
        </authorList>
    </citation>
    <scope>IDENTIFICATION</scope>
</reference>
<evidence type="ECO:0000256" key="5">
    <source>
        <dbReference type="ARBA" id="ARBA00022692"/>
    </source>
</evidence>
<dbReference type="PANTHER" id="PTHR24365">
    <property type="entry name" value="TOLL-LIKE RECEPTOR"/>
    <property type="match status" value="1"/>
</dbReference>
<dbReference type="Pfam" id="PF00560">
    <property type="entry name" value="LRR_1"/>
    <property type="match status" value="1"/>
</dbReference>
<evidence type="ECO:0000256" key="12">
    <source>
        <dbReference type="ARBA" id="ARBA00023180"/>
    </source>
</evidence>
<dbReference type="PROSITE" id="PS50104">
    <property type="entry name" value="TIR"/>
    <property type="match status" value="1"/>
</dbReference>
<dbReference type="AlphaFoldDB" id="A0AAQ4P0K4"/>
<dbReference type="InterPro" id="IPR000483">
    <property type="entry name" value="Cys-rich_flank_reg_C"/>
</dbReference>
<name>A0AAQ4P0K4_GASAC</name>
<evidence type="ECO:0000256" key="9">
    <source>
        <dbReference type="ARBA" id="ARBA00022989"/>
    </source>
</evidence>
<dbReference type="SUPFAM" id="SSF52200">
    <property type="entry name" value="Toll/Interleukin receptor TIR domain"/>
    <property type="match status" value="1"/>
</dbReference>
<dbReference type="GO" id="GO:0002224">
    <property type="term" value="P:toll-like receptor signaling pathway"/>
    <property type="evidence" value="ECO:0007669"/>
    <property type="project" value="TreeGrafter"/>
</dbReference>
<sequence length="970" mass="109094">MKLRCAQFARCYRNAWCARAPPVDRSAPPAATGGDQRASSWDSRNLALNPSGMFAEIDWTAVREHSPFIHRPPLMFTVLLDSCSAEDRMWTLQLAFIGLCLQVSTCYPSCTLTGLMADCISQQQHWVPALTPNITHLYLELNYISEINSSSLSSYDQLQQLDLGMQRVPLVLRNNAFLRQRRLTKLVLAANNPLQLEPRAFAGLFKLQELDLSSCGLGDSILADSYLQPLWSLETLNLDRNGIVSVRPGLFFSRLTKLTQLNLKLNQIEQMCEDDLVGFRGKYFKLLNLHSNKLYIGFSDSFDWERCGNPFREIGFGTLDLSTNSFSVDRARQFFRAINGTPIANLTISGGMGKGFSHSNLPDPDEGTFQGLATSSVIQLDLSNNYIYSLQRAFLSPLQDAVIINISKNKINQIQRNAFNGLQGHLRMLVLSENLLGEIHSHTFSSLTDLRVLDLSYNHIGVLGYDAFSGLPRLRALYLTGNSLRVLGSPAPLPNLDYLLLGDNKLQSLFGISEFGNNSIHVDVVDNRLTNLQDVYDISAHFNRLKNFFYGGNIIKHCIITPQVTVPRNNSLQILDLHDSSLNTIWAQGQCLNLFHSLENLLGLNLSLNSLSTLPPGVFRGLGSIIEIDLSSNALTYLQPDIFPLGLIRLDLSNNFLASLDPETFRSLSFLGLAGNRFHCDCSLESFTRWLNATNVTFLSPVEEYRCEFPDALRNLPLLDFSAVVEPCVEDDEKAVQGLKFALFILSTLVILAVVVGGIAYARLRGRIFIIYKKVVGRVLEGPKPPPPVDQVQHDAFLCFSDTDYDWVEAALLKKLDNQFSEENMFHCCFEARDFLPGEDHLSNFRDAIWGSRKTVCVVTREFLKDGWCLEAFTLAQSRMLEELTNVLIVLVVGKVAHYQLMRYKAVRAFVQRREYLTWPEDPQDLEWFYERLVSQILKDTKLKKVGEEPDRGPADEDGVQLQAIRAAAV</sequence>
<dbReference type="SMART" id="SM00082">
    <property type="entry name" value="LRRCT"/>
    <property type="match status" value="1"/>
</dbReference>